<dbReference type="GeneID" id="18936257"/>
<dbReference type="VEuPathDB" id="FungiDB:MELLADRAFT_92470"/>
<accession>F4R8K2</accession>
<dbReference type="HOGENOM" id="CLU_056407_0_0_1"/>
<feature type="compositionally biased region" description="Polar residues" evidence="1">
    <location>
        <begin position="21"/>
        <end position="30"/>
    </location>
</feature>
<evidence type="ECO:0000313" key="2">
    <source>
        <dbReference type="EMBL" id="EGG11034.1"/>
    </source>
</evidence>
<evidence type="ECO:0000256" key="1">
    <source>
        <dbReference type="SAM" id="MobiDB-lite"/>
    </source>
</evidence>
<dbReference type="AlphaFoldDB" id="F4R8K2"/>
<gene>
    <name evidence="2" type="ORF">MELLADRAFT_92470</name>
</gene>
<dbReference type="KEGG" id="mlr:MELLADRAFT_92470"/>
<sequence length="280" mass="31109">MSKKGKSSGSSTSPVTSPSTATEILSNMQKKTAAPAAFTLEGAPPSAGRQKTFPSKGPNSPTNDDSSHPLWHAVQTLPSDLRKFLEHDYMIKKKSIKKIEFYRILLHFNPATTASFTGLKAALVAEFEKDWLPRLKPFISPAPPTPMDTEEDDFDPLASTTTRRMLKEVLQRRAPSVNITSDTKIDGLRRLYKQHIDPDLNLPESSEFTKAPRAVKQHALKGHTIEHLRFALQCKNPEVFIHNAGLNRSVCLALYIKFICEGTVEPGVLIEGFHYSIVTT</sequence>
<protein>
    <submittedName>
        <fullName evidence="2">Uncharacterized protein</fullName>
    </submittedName>
</protein>
<feature type="compositionally biased region" description="Low complexity" evidence="1">
    <location>
        <begin position="7"/>
        <end position="20"/>
    </location>
</feature>
<reference evidence="3" key="1">
    <citation type="journal article" date="2011" name="Proc. Natl. Acad. Sci. U.S.A.">
        <title>Obligate biotrophy features unraveled by the genomic analysis of rust fungi.</title>
        <authorList>
            <person name="Duplessis S."/>
            <person name="Cuomo C.A."/>
            <person name="Lin Y.-C."/>
            <person name="Aerts A."/>
            <person name="Tisserant E."/>
            <person name="Veneault-Fourrey C."/>
            <person name="Joly D.L."/>
            <person name="Hacquard S."/>
            <person name="Amselem J."/>
            <person name="Cantarel B.L."/>
            <person name="Chiu R."/>
            <person name="Coutinho P.M."/>
            <person name="Feau N."/>
            <person name="Field M."/>
            <person name="Frey P."/>
            <person name="Gelhaye E."/>
            <person name="Goldberg J."/>
            <person name="Grabherr M.G."/>
            <person name="Kodira C.D."/>
            <person name="Kohler A."/>
            <person name="Kuees U."/>
            <person name="Lindquist E.A."/>
            <person name="Lucas S.M."/>
            <person name="Mago R."/>
            <person name="Mauceli E."/>
            <person name="Morin E."/>
            <person name="Murat C."/>
            <person name="Pangilinan J.L."/>
            <person name="Park R."/>
            <person name="Pearson M."/>
            <person name="Quesneville H."/>
            <person name="Rouhier N."/>
            <person name="Sakthikumar S."/>
            <person name="Salamov A.A."/>
            <person name="Schmutz J."/>
            <person name="Selles B."/>
            <person name="Shapiro H."/>
            <person name="Tanguay P."/>
            <person name="Tuskan G.A."/>
            <person name="Henrissat B."/>
            <person name="Van de Peer Y."/>
            <person name="Rouze P."/>
            <person name="Ellis J.G."/>
            <person name="Dodds P.N."/>
            <person name="Schein J.E."/>
            <person name="Zhong S."/>
            <person name="Hamelin R.C."/>
            <person name="Grigoriev I.V."/>
            <person name="Szabo L.J."/>
            <person name="Martin F."/>
        </authorList>
    </citation>
    <scope>NUCLEOTIDE SEQUENCE [LARGE SCALE GENOMIC DNA]</scope>
    <source>
        <strain evidence="3">98AG31 / pathotype 3-4-7</strain>
    </source>
</reference>
<name>F4R8K2_MELLP</name>
<proteinExistence type="predicted"/>
<feature type="region of interest" description="Disordered" evidence="1">
    <location>
        <begin position="1"/>
        <end position="70"/>
    </location>
</feature>
<evidence type="ECO:0000313" key="3">
    <source>
        <dbReference type="Proteomes" id="UP000001072"/>
    </source>
</evidence>
<dbReference type="RefSeq" id="XP_007405636.1">
    <property type="nucleotide sequence ID" value="XM_007405574.1"/>
</dbReference>
<dbReference type="EMBL" id="GL883093">
    <property type="protein sequence ID" value="EGG11034.1"/>
    <property type="molecule type" value="Genomic_DNA"/>
</dbReference>
<dbReference type="Proteomes" id="UP000001072">
    <property type="component" value="Unassembled WGS sequence"/>
</dbReference>
<organism evidence="3">
    <name type="scientific">Melampsora larici-populina (strain 98AG31 / pathotype 3-4-7)</name>
    <name type="common">Poplar leaf rust fungus</name>
    <dbReference type="NCBI Taxonomy" id="747676"/>
    <lineage>
        <taxon>Eukaryota</taxon>
        <taxon>Fungi</taxon>
        <taxon>Dikarya</taxon>
        <taxon>Basidiomycota</taxon>
        <taxon>Pucciniomycotina</taxon>
        <taxon>Pucciniomycetes</taxon>
        <taxon>Pucciniales</taxon>
        <taxon>Melampsoraceae</taxon>
        <taxon>Melampsora</taxon>
    </lineage>
</organism>
<keyword evidence="3" id="KW-1185">Reference proteome</keyword>
<dbReference type="InParanoid" id="F4R8K2"/>